<accession>A0A562P9C3</accession>
<organism evidence="2 3">
    <name type="scientific">Pseudoduganella flava</name>
    <dbReference type="NCBI Taxonomy" id="871742"/>
    <lineage>
        <taxon>Bacteria</taxon>
        <taxon>Pseudomonadati</taxon>
        <taxon>Pseudomonadota</taxon>
        <taxon>Betaproteobacteria</taxon>
        <taxon>Burkholderiales</taxon>
        <taxon>Oxalobacteraceae</taxon>
        <taxon>Telluria group</taxon>
        <taxon>Pseudoduganella</taxon>
    </lineage>
</organism>
<dbReference type="AlphaFoldDB" id="A0A562P9C3"/>
<evidence type="ECO:0000313" key="1">
    <source>
        <dbReference type="EMBL" id="QGZ42692.1"/>
    </source>
</evidence>
<proteinExistence type="predicted"/>
<sequence>MTYADEAYDEAVTASFRRVYRELIESGLHEADAECEAKERAEAEVAKRVRDGRERDAEDRYHVRKLFAAA</sequence>
<dbReference type="Proteomes" id="UP000437862">
    <property type="component" value="Chromosome"/>
</dbReference>
<dbReference type="RefSeq" id="WP_145881972.1">
    <property type="nucleotide sequence ID" value="NZ_CP046904.1"/>
</dbReference>
<evidence type="ECO:0000313" key="4">
    <source>
        <dbReference type="Proteomes" id="UP000437862"/>
    </source>
</evidence>
<gene>
    <name evidence="1" type="ORF">GO485_29105</name>
    <name evidence="2" type="ORF">IP92_05778</name>
</gene>
<keyword evidence="4" id="KW-1185">Reference proteome</keyword>
<dbReference type="Proteomes" id="UP000315112">
    <property type="component" value="Unassembled WGS sequence"/>
</dbReference>
<dbReference type="EMBL" id="CP046904">
    <property type="protein sequence ID" value="QGZ42692.1"/>
    <property type="molecule type" value="Genomic_DNA"/>
</dbReference>
<dbReference type="EMBL" id="VLKW01000018">
    <property type="protein sequence ID" value="TWI41057.1"/>
    <property type="molecule type" value="Genomic_DNA"/>
</dbReference>
<reference evidence="1 4" key="3">
    <citation type="submission" date="2019-12" db="EMBL/GenBank/DDBJ databases">
        <title>Draft Genome Sequences of Six Type Strains of the Genus Massilia.</title>
        <authorList>
            <person name="Miess H."/>
            <person name="Frediansyah A."/>
            <person name="Goeker M."/>
            <person name="Gross H."/>
        </authorList>
    </citation>
    <scope>NUCLEOTIDE SEQUENCE [LARGE SCALE GENOMIC DNA]</scope>
    <source>
        <strain evidence="1 4">DSM 26639</strain>
    </source>
</reference>
<protein>
    <submittedName>
        <fullName evidence="2">Uncharacterized protein</fullName>
    </submittedName>
</protein>
<evidence type="ECO:0000313" key="2">
    <source>
        <dbReference type="EMBL" id="TWI41057.1"/>
    </source>
</evidence>
<reference evidence="2 3" key="1">
    <citation type="journal article" date="2015" name="Stand. Genomic Sci.">
        <title>Genomic Encyclopedia of Bacterial and Archaeal Type Strains, Phase III: the genomes of soil and plant-associated and newly described type strains.</title>
        <authorList>
            <person name="Whitman W.B."/>
            <person name="Woyke T."/>
            <person name="Klenk H.P."/>
            <person name="Zhou Y."/>
            <person name="Lilburn T.G."/>
            <person name="Beck B.J."/>
            <person name="De Vos P."/>
            <person name="Vandamme P."/>
            <person name="Eisen J.A."/>
            <person name="Garrity G."/>
            <person name="Hugenholtz P."/>
            <person name="Kyrpides N.C."/>
        </authorList>
    </citation>
    <scope>NUCLEOTIDE SEQUENCE [LARGE SCALE GENOMIC DNA]</scope>
    <source>
        <strain evidence="2 3">CGMCC 1.10685</strain>
    </source>
</reference>
<name>A0A562P9C3_9BURK</name>
<reference evidence="2" key="2">
    <citation type="submission" date="2019-07" db="EMBL/GenBank/DDBJ databases">
        <authorList>
            <person name="Whitman W."/>
            <person name="Huntemann M."/>
            <person name="Clum A."/>
            <person name="Pillay M."/>
            <person name="Palaniappan K."/>
            <person name="Varghese N."/>
            <person name="Mikhailova N."/>
            <person name="Stamatis D."/>
            <person name="Reddy T."/>
            <person name="Daum C."/>
            <person name="Shapiro N."/>
            <person name="Ivanova N."/>
            <person name="Kyrpides N."/>
            <person name="Woyke T."/>
        </authorList>
    </citation>
    <scope>NUCLEOTIDE SEQUENCE</scope>
    <source>
        <strain evidence="2">CGMCC 1.10685</strain>
    </source>
</reference>
<evidence type="ECO:0000313" key="3">
    <source>
        <dbReference type="Proteomes" id="UP000315112"/>
    </source>
</evidence>